<dbReference type="KEGG" id="acab:QRX50_31785"/>
<dbReference type="InterPro" id="IPR011576">
    <property type="entry name" value="Pyridox_Oxase_N"/>
</dbReference>
<evidence type="ECO:0000313" key="4">
    <source>
        <dbReference type="Proteomes" id="UP001236014"/>
    </source>
</evidence>
<sequence length="142" mass="14890">MATPMSAERSRAFLAEGNRSAIFVTVRADGRPHAVPVWFAADGEDLLVSITQDSVKGRAIAASAEVALTVHDDVAPYSFVSVNGTAEIVTDPARVRSGSELIARRYLPAESVDQFVGYATSPGKVLVVVHPTHTTGVDAVAG</sequence>
<dbReference type="Pfam" id="PF01243">
    <property type="entry name" value="PNPOx_N"/>
    <property type="match status" value="1"/>
</dbReference>
<dbReference type="PANTHER" id="PTHR35176">
    <property type="entry name" value="HEME OXYGENASE HI_0854-RELATED"/>
    <property type="match status" value="1"/>
</dbReference>
<dbReference type="Gene3D" id="2.30.110.10">
    <property type="entry name" value="Electron Transport, Fmn-binding Protein, Chain A"/>
    <property type="match status" value="1"/>
</dbReference>
<dbReference type="SUPFAM" id="SSF50475">
    <property type="entry name" value="FMN-binding split barrel"/>
    <property type="match status" value="1"/>
</dbReference>
<dbReference type="GO" id="GO:0005829">
    <property type="term" value="C:cytosol"/>
    <property type="evidence" value="ECO:0007669"/>
    <property type="project" value="TreeGrafter"/>
</dbReference>
<evidence type="ECO:0000256" key="1">
    <source>
        <dbReference type="ARBA" id="ARBA00023002"/>
    </source>
</evidence>
<reference evidence="3 4" key="1">
    <citation type="submission" date="2023-06" db="EMBL/GenBank/DDBJ databases">
        <authorList>
            <person name="Oyuntsetseg B."/>
            <person name="Kim S.B."/>
        </authorList>
    </citation>
    <scope>NUCLEOTIDE SEQUENCE [LARGE SCALE GENOMIC DNA]</scope>
    <source>
        <strain evidence="3 4">2-15</strain>
    </source>
</reference>
<dbReference type="InterPro" id="IPR019920">
    <property type="entry name" value="F420-binding_dom_put"/>
</dbReference>
<name>A0A9Y2IBP6_9PSEU</name>
<dbReference type="RefSeq" id="WP_285966802.1">
    <property type="nucleotide sequence ID" value="NZ_CP127294.1"/>
</dbReference>
<gene>
    <name evidence="3" type="ORF">QRX50_31785</name>
</gene>
<organism evidence="3 4">
    <name type="scientific">Amycolatopsis carbonis</name>
    <dbReference type="NCBI Taxonomy" id="715471"/>
    <lineage>
        <taxon>Bacteria</taxon>
        <taxon>Bacillati</taxon>
        <taxon>Actinomycetota</taxon>
        <taxon>Actinomycetes</taxon>
        <taxon>Pseudonocardiales</taxon>
        <taxon>Pseudonocardiaceae</taxon>
        <taxon>Amycolatopsis</taxon>
    </lineage>
</organism>
<dbReference type="GO" id="GO:0070967">
    <property type="term" value="F:coenzyme F420 binding"/>
    <property type="evidence" value="ECO:0007669"/>
    <property type="project" value="TreeGrafter"/>
</dbReference>
<dbReference type="Proteomes" id="UP001236014">
    <property type="component" value="Chromosome"/>
</dbReference>
<protein>
    <submittedName>
        <fullName evidence="3">PPOX class F420-dependent oxidoreductase</fullName>
    </submittedName>
</protein>
<dbReference type="EMBL" id="CP127294">
    <property type="protein sequence ID" value="WIX76041.1"/>
    <property type="molecule type" value="Genomic_DNA"/>
</dbReference>
<dbReference type="NCBIfam" id="TIGR03618">
    <property type="entry name" value="Rv1155_F420"/>
    <property type="match status" value="1"/>
</dbReference>
<accession>A0A9Y2IBP6</accession>
<proteinExistence type="predicted"/>
<dbReference type="InterPro" id="IPR012349">
    <property type="entry name" value="Split_barrel_FMN-bd"/>
</dbReference>
<feature type="domain" description="Pyridoxamine 5'-phosphate oxidase N-terminal" evidence="2">
    <location>
        <begin position="10"/>
        <end position="134"/>
    </location>
</feature>
<dbReference type="InterPro" id="IPR052019">
    <property type="entry name" value="F420H2_bilvrd_red/Heme_oxyg"/>
</dbReference>
<keyword evidence="4" id="KW-1185">Reference proteome</keyword>
<dbReference type="PANTHER" id="PTHR35176:SF1">
    <property type="entry name" value="F420H(2)-DEPENDENT BILIVERDIN REDUCTASE"/>
    <property type="match status" value="1"/>
</dbReference>
<dbReference type="AlphaFoldDB" id="A0A9Y2IBP6"/>
<keyword evidence="1" id="KW-0560">Oxidoreductase</keyword>
<evidence type="ECO:0000259" key="2">
    <source>
        <dbReference type="Pfam" id="PF01243"/>
    </source>
</evidence>
<dbReference type="GO" id="GO:0016627">
    <property type="term" value="F:oxidoreductase activity, acting on the CH-CH group of donors"/>
    <property type="evidence" value="ECO:0007669"/>
    <property type="project" value="TreeGrafter"/>
</dbReference>
<evidence type="ECO:0000313" key="3">
    <source>
        <dbReference type="EMBL" id="WIX76041.1"/>
    </source>
</evidence>